<dbReference type="InterPro" id="IPR011429">
    <property type="entry name" value="Cyt_c_Planctomycete-type"/>
</dbReference>
<evidence type="ECO:0000313" key="7">
    <source>
        <dbReference type="EMBL" id="MBB3206487.1"/>
    </source>
</evidence>
<keyword evidence="8" id="KW-1185">Reference proteome</keyword>
<feature type="compositionally biased region" description="Low complexity" evidence="5">
    <location>
        <begin position="269"/>
        <end position="292"/>
    </location>
</feature>
<dbReference type="PANTHER" id="PTHR35889:SF3">
    <property type="entry name" value="F-BOX DOMAIN-CONTAINING PROTEIN"/>
    <property type="match status" value="1"/>
</dbReference>
<dbReference type="AlphaFoldDB" id="A0A7W5DYF3"/>
<name>A0A7W5DYF3_9BACT</name>
<evidence type="ECO:0000256" key="5">
    <source>
        <dbReference type="SAM" id="MobiDB-lite"/>
    </source>
</evidence>
<evidence type="ECO:0000256" key="3">
    <source>
        <dbReference type="ARBA" id="ARBA00023004"/>
    </source>
</evidence>
<accession>A0A7W5DYF3</accession>
<feature type="region of interest" description="Disordered" evidence="5">
    <location>
        <begin position="264"/>
        <end position="300"/>
    </location>
</feature>
<keyword evidence="2 4" id="KW-0479">Metal-binding</keyword>
<proteinExistence type="predicted"/>
<protein>
    <submittedName>
        <fullName evidence="7">Mono/diheme cytochrome c family protein</fullName>
    </submittedName>
</protein>
<keyword evidence="1 4" id="KW-0349">Heme</keyword>
<dbReference type="InterPro" id="IPR036909">
    <property type="entry name" value="Cyt_c-like_dom_sf"/>
</dbReference>
<organism evidence="7 8">
    <name type="scientific">Aporhodopirellula rubra</name>
    <dbReference type="NCBI Taxonomy" id="980271"/>
    <lineage>
        <taxon>Bacteria</taxon>
        <taxon>Pseudomonadati</taxon>
        <taxon>Planctomycetota</taxon>
        <taxon>Planctomycetia</taxon>
        <taxon>Pirellulales</taxon>
        <taxon>Pirellulaceae</taxon>
        <taxon>Aporhodopirellula</taxon>
    </lineage>
</organism>
<evidence type="ECO:0000256" key="2">
    <source>
        <dbReference type="ARBA" id="ARBA00022723"/>
    </source>
</evidence>
<dbReference type="GO" id="GO:0020037">
    <property type="term" value="F:heme binding"/>
    <property type="evidence" value="ECO:0007669"/>
    <property type="project" value="InterPro"/>
</dbReference>
<feature type="domain" description="Cytochrome c" evidence="6">
    <location>
        <begin position="294"/>
        <end position="395"/>
    </location>
</feature>
<dbReference type="Pfam" id="PF07635">
    <property type="entry name" value="PSCyt1"/>
    <property type="match status" value="1"/>
</dbReference>
<comment type="caution">
    <text evidence="7">The sequence shown here is derived from an EMBL/GenBank/DDBJ whole genome shotgun (WGS) entry which is preliminary data.</text>
</comment>
<feature type="compositionally biased region" description="Polar residues" evidence="5">
    <location>
        <begin position="140"/>
        <end position="154"/>
    </location>
</feature>
<dbReference type="RefSeq" id="WP_184304955.1">
    <property type="nucleotide sequence ID" value="NZ_JACHXU010000006.1"/>
</dbReference>
<dbReference type="GO" id="GO:0046872">
    <property type="term" value="F:metal ion binding"/>
    <property type="evidence" value="ECO:0007669"/>
    <property type="project" value="UniProtKB-KW"/>
</dbReference>
<sequence>MPRFFSRVRPCRIPCSNLARNLAATYVLVFLVFSIRPADAAESQPPRLDTRSRQAITAISVSMRKAGEQFNAGQFEESARSLEKAMNQVDVAVRAGSPELYDVLLPKMQRIVDARVLIELEGVAISPFQPPQRPDAVATSMPTTSAEQPASGNGTTATPMLNPFSAENTGVSFVKQVAPILAGKCGGCHIRGSKGGFSLATFAELMKGPPEGVVIFAGDTIGSRLIETIKTGDMPRGGGKVTPIELAILERWINEGAKFDGNDPSVQLTSLTPATSAPAATPTATPEMSPTPKAGTPTGKETVDFASQIAPVLVANCSGCHISAMQARGGLQMDTLARLFRGGDSGPIVQPGRGEASLLVKKLRGTEGDRMPAGGRPPLKDEEIQLISKWIEEGATIDPNLREESLDTMSQKAWLAAATDAEVTARRAEIAMRDFSLAGGTPDRLANHTSDHFALWGDVPSATLELVADQAEAALQRASMILPATDLASKGDAAESFFGGRASIYVMPRRYDYSEFAQMVERRSLPSDWESHWSYDGIQAYVAVVASPSDEEQEIADRLVAPIASLAVRSRAASVPRWFSDGLGKVVASSDTKRDRDELARIQSELVTAVGSLKSGKDFFAGKLAPERADLIAAAVCDSFLTRQKRRGFDTVIRHLSEGKKFNDAFLAGMGVSPTDYFDAWLQWVK</sequence>
<dbReference type="GO" id="GO:0009055">
    <property type="term" value="F:electron transfer activity"/>
    <property type="evidence" value="ECO:0007669"/>
    <property type="project" value="InterPro"/>
</dbReference>
<keyword evidence="3 4" id="KW-0408">Iron</keyword>
<dbReference type="SUPFAM" id="SSF46626">
    <property type="entry name" value="Cytochrome c"/>
    <property type="match status" value="1"/>
</dbReference>
<dbReference type="EMBL" id="JACHXU010000006">
    <property type="protein sequence ID" value="MBB3206487.1"/>
    <property type="molecule type" value="Genomic_DNA"/>
</dbReference>
<gene>
    <name evidence="7" type="ORF">FHS27_002296</name>
</gene>
<dbReference type="PROSITE" id="PS51007">
    <property type="entry name" value="CYTC"/>
    <property type="match status" value="1"/>
</dbReference>
<reference evidence="7 8" key="1">
    <citation type="submission" date="2020-08" db="EMBL/GenBank/DDBJ databases">
        <title>Genomic Encyclopedia of Type Strains, Phase III (KMG-III): the genomes of soil and plant-associated and newly described type strains.</title>
        <authorList>
            <person name="Whitman W."/>
        </authorList>
    </citation>
    <scope>NUCLEOTIDE SEQUENCE [LARGE SCALE GENOMIC DNA]</scope>
    <source>
        <strain evidence="7 8">CECT 8075</strain>
    </source>
</reference>
<feature type="region of interest" description="Disordered" evidence="5">
    <location>
        <begin position="129"/>
        <end position="154"/>
    </location>
</feature>
<evidence type="ECO:0000256" key="1">
    <source>
        <dbReference type="ARBA" id="ARBA00022617"/>
    </source>
</evidence>
<evidence type="ECO:0000256" key="4">
    <source>
        <dbReference type="PROSITE-ProRule" id="PRU00433"/>
    </source>
</evidence>
<evidence type="ECO:0000259" key="6">
    <source>
        <dbReference type="PROSITE" id="PS51007"/>
    </source>
</evidence>
<dbReference type="InterPro" id="IPR009056">
    <property type="entry name" value="Cyt_c-like_dom"/>
</dbReference>
<dbReference type="Proteomes" id="UP000536179">
    <property type="component" value="Unassembled WGS sequence"/>
</dbReference>
<evidence type="ECO:0000313" key="8">
    <source>
        <dbReference type="Proteomes" id="UP000536179"/>
    </source>
</evidence>
<dbReference type="PANTHER" id="PTHR35889">
    <property type="entry name" value="CYCLOINULO-OLIGOSACCHARIDE FRUCTANOTRANSFERASE-RELATED"/>
    <property type="match status" value="1"/>
</dbReference>